<gene>
    <name evidence="3" type="ORF">N790_09190</name>
</gene>
<dbReference type="RefSeq" id="WP_156970040.1">
    <property type="nucleotide sequence ID" value="NZ_AVCH01000175.1"/>
</dbReference>
<evidence type="ECO:0000256" key="1">
    <source>
        <dbReference type="ARBA" id="ARBA00023284"/>
    </source>
</evidence>
<dbReference type="PANTHER" id="PTHR42852">
    <property type="entry name" value="THIOL:DISULFIDE INTERCHANGE PROTEIN DSBE"/>
    <property type="match status" value="1"/>
</dbReference>
<dbReference type="eggNOG" id="COG0526">
    <property type="taxonomic scope" value="Bacteria"/>
</dbReference>
<evidence type="ECO:0000259" key="2">
    <source>
        <dbReference type="PROSITE" id="PS51352"/>
    </source>
</evidence>
<dbReference type="PANTHER" id="PTHR42852:SF13">
    <property type="entry name" value="PROTEIN DIPZ"/>
    <property type="match status" value="1"/>
</dbReference>
<reference evidence="3 4" key="1">
    <citation type="submission" date="2013-09" db="EMBL/GenBank/DDBJ databases">
        <title>Genome sequencing of Arenimonas malthae.</title>
        <authorList>
            <person name="Chen F."/>
            <person name="Wang G."/>
        </authorList>
    </citation>
    <scope>NUCLEOTIDE SEQUENCE [LARGE SCALE GENOMIC DNA]</scope>
    <source>
        <strain evidence="3 4">CC-JY-1</strain>
    </source>
</reference>
<feature type="domain" description="Thioredoxin" evidence="2">
    <location>
        <begin position="26"/>
        <end position="162"/>
    </location>
</feature>
<dbReference type="PATRIC" id="fig|1384054.3.peg.1953"/>
<dbReference type="EMBL" id="AVCH01000175">
    <property type="protein sequence ID" value="KFN45966.1"/>
    <property type="molecule type" value="Genomic_DNA"/>
</dbReference>
<dbReference type="PROSITE" id="PS51352">
    <property type="entry name" value="THIOREDOXIN_2"/>
    <property type="match status" value="1"/>
</dbReference>
<dbReference type="InterPro" id="IPR036249">
    <property type="entry name" value="Thioredoxin-like_sf"/>
</dbReference>
<sequence>RPGLRAGALGAALVLLVVGAFTFESGAARPAAPRFALERLSDGAPDDLRGRGPVLVMLWATWCPSCRRTMPRLREAAPRHPGIRIVYLNQGETRAEVQAYANEHALPAEDVLLDPALQWGQAAGAVGYPTLLLLDADGRVAARAVGELSPARIAVLLESAGRR</sequence>
<dbReference type="InterPro" id="IPR012336">
    <property type="entry name" value="Thioredoxin-like_fold"/>
</dbReference>
<dbReference type="Pfam" id="PF13905">
    <property type="entry name" value="Thioredoxin_8"/>
    <property type="match status" value="1"/>
</dbReference>
<dbReference type="STRING" id="1384054.N790_09190"/>
<dbReference type="CDD" id="cd02966">
    <property type="entry name" value="TlpA_like_family"/>
    <property type="match status" value="1"/>
</dbReference>
<dbReference type="OrthoDB" id="9796554at2"/>
<keyword evidence="4" id="KW-1185">Reference proteome</keyword>
<dbReference type="PROSITE" id="PS00194">
    <property type="entry name" value="THIOREDOXIN_1"/>
    <property type="match status" value="1"/>
</dbReference>
<dbReference type="SUPFAM" id="SSF52833">
    <property type="entry name" value="Thioredoxin-like"/>
    <property type="match status" value="1"/>
</dbReference>
<dbReference type="AlphaFoldDB" id="A0A091B2T6"/>
<dbReference type="Gene3D" id="3.40.30.10">
    <property type="entry name" value="Glutaredoxin"/>
    <property type="match status" value="1"/>
</dbReference>
<dbReference type="GO" id="GO:0015036">
    <property type="term" value="F:disulfide oxidoreductase activity"/>
    <property type="evidence" value="ECO:0007669"/>
    <property type="project" value="UniProtKB-ARBA"/>
</dbReference>
<feature type="non-terminal residue" evidence="3">
    <location>
        <position position="1"/>
    </location>
</feature>
<organism evidence="3 4">
    <name type="scientific">Arenimonas malthae CC-JY-1</name>
    <dbReference type="NCBI Taxonomy" id="1384054"/>
    <lineage>
        <taxon>Bacteria</taxon>
        <taxon>Pseudomonadati</taxon>
        <taxon>Pseudomonadota</taxon>
        <taxon>Gammaproteobacteria</taxon>
        <taxon>Lysobacterales</taxon>
        <taxon>Lysobacteraceae</taxon>
        <taxon>Arenimonas</taxon>
    </lineage>
</organism>
<name>A0A091B2T6_9GAMM</name>
<dbReference type="InterPro" id="IPR013766">
    <property type="entry name" value="Thioredoxin_domain"/>
</dbReference>
<protein>
    <recommendedName>
        <fullName evidence="2">Thioredoxin domain-containing protein</fullName>
    </recommendedName>
</protein>
<dbReference type="InterPro" id="IPR017937">
    <property type="entry name" value="Thioredoxin_CS"/>
</dbReference>
<dbReference type="InterPro" id="IPR050553">
    <property type="entry name" value="Thioredoxin_ResA/DsbE_sf"/>
</dbReference>
<dbReference type="Proteomes" id="UP000029392">
    <property type="component" value="Unassembled WGS sequence"/>
</dbReference>
<comment type="caution">
    <text evidence="3">The sequence shown here is derived from an EMBL/GenBank/DDBJ whole genome shotgun (WGS) entry which is preliminary data.</text>
</comment>
<evidence type="ECO:0000313" key="3">
    <source>
        <dbReference type="EMBL" id="KFN45966.1"/>
    </source>
</evidence>
<accession>A0A091B2T6</accession>
<evidence type="ECO:0000313" key="4">
    <source>
        <dbReference type="Proteomes" id="UP000029392"/>
    </source>
</evidence>
<keyword evidence="1" id="KW-0676">Redox-active center</keyword>
<proteinExistence type="predicted"/>